<feature type="transmembrane region" description="Helical" evidence="8">
    <location>
        <begin position="29"/>
        <end position="49"/>
    </location>
</feature>
<reference evidence="11" key="1">
    <citation type="submission" date="2017-01" db="EMBL/GenBank/DDBJ databases">
        <title>Comparative genomics of anhydrobiosis in the tardigrade Hypsibius dujardini.</title>
        <authorList>
            <person name="Yoshida Y."/>
            <person name="Koutsovoulos G."/>
            <person name="Laetsch D."/>
            <person name="Stevens L."/>
            <person name="Kumar S."/>
            <person name="Horikawa D."/>
            <person name="Ishino K."/>
            <person name="Komine S."/>
            <person name="Tomita M."/>
            <person name="Blaxter M."/>
            <person name="Arakawa K."/>
        </authorList>
    </citation>
    <scope>NUCLEOTIDE SEQUENCE [LARGE SCALE GENOMIC DNA]</scope>
    <source>
        <strain evidence="11">Z151</strain>
    </source>
</reference>
<feature type="transmembrane region" description="Helical" evidence="8">
    <location>
        <begin position="313"/>
        <end position="333"/>
    </location>
</feature>
<dbReference type="EMBL" id="MTYJ01000015">
    <property type="protein sequence ID" value="OQV22815.1"/>
    <property type="molecule type" value="Genomic_DNA"/>
</dbReference>
<keyword evidence="11" id="KW-1185">Reference proteome</keyword>
<proteinExistence type="predicted"/>
<keyword evidence="7" id="KW-0807">Transducer</keyword>
<evidence type="ECO:0000256" key="6">
    <source>
        <dbReference type="ARBA" id="ARBA00023170"/>
    </source>
</evidence>
<keyword evidence="5 8" id="KW-0472">Membrane</keyword>
<evidence type="ECO:0000259" key="9">
    <source>
        <dbReference type="PROSITE" id="PS50262"/>
    </source>
</evidence>
<feature type="transmembrane region" description="Helical" evidence="8">
    <location>
        <begin position="214"/>
        <end position="237"/>
    </location>
</feature>
<evidence type="ECO:0000256" key="5">
    <source>
        <dbReference type="ARBA" id="ARBA00023136"/>
    </source>
</evidence>
<dbReference type="GO" id="GO:0004930">
    <property type="term" value="F:G protein-coupled receptor activity"/>
    <property type="evidence" value="ECO:0007669"/>
    <property type="project" value="UniProtKB-KW"/>
</dbReference>
<dbReference type="GO" id="GO:0005886">
    <property type="term" value="C:plasma membrane"/>
    <property type="evidence" value="ECO:0007669"/>
    <property type="project" value="TreeGrafter"/>
</dbReference>
<feature type="transmembrane region" description="Helical" evidence="8">
    <location>
        <begin position="61"/>
        <end position="81"/>
    </location>
</feature>
<dbReference type="OrthoDB" id="10033446at2759"/>
<dbReference type="PROSITE" id="PS50262">
    <property type="entry name" value="G_PROTEIN_RECEP_F1_2"/>
    <property type="match status" value="1"/>
</dbReference>
<dbReference type="Pfam" id="PF05296">
    <property type="entry name" value="TAS2R"/>
    <property type="match status" value="1"/>
</dbReference>
<dbReference type="SUPFAM" id="SSF81321">
    <property type="entry name" value="Family A G protein-coupled receptor-like"/>
    <property type="match status" value="1"/>
</dbReference>
<feature type="transmembrane region" description="Helical" evidence="8">
    <location>
        <begin position="153"/>
        <end position="171"/>
    </location>
</feature>
<dbReference type="PANTHER" id="PTHR24243:SF233">
    <property type="entry name" value="THYROTROPIN-RELEASING HORMONE RECEPTOR"/>
    <property type="match status" value="1"/>
</dbReference>
<gene>
    <name evidence="10" type="ORF">BV898_03249</name>
</gene>
<organism evidence="10 11">
    <name type="scientific">Hypsibius exemplaris</name>
    <name type="common">Freshwater tardigrade</name>
    <dbReference type="NCBI Taxonomy" id="2072580"/>
    <lineage>
        <taxon>Eukaryota</taxon>
        <taxon>Metazoa</taxon>
        <taxon>Ecdysozoa</taxon>
        <taxon>Tardigrada</taxon>
        <taxon>Eutardigrada</taxon>
        <taxon>Parachela</taxon>
        <taxon>Hypsibioidea</taxon>
        <taxon>Hypsibiidae</taxon>
        <taxon>Hypsibius</taxon>
    </lineage>
</organism>
<comment type="caution">
    <text evidence="10">The sequence shown here is derived from an EMBL/GenBank/DDBJ whole genome shotgun (WGS) entry which is preliminary data.</text>
</comment>
<evidence type="ECO:0000256" key="1">
    <source>
        <dbReference type="ARBA" id="ARBA00004141"/>
    </source>
</evidence>
<accession>A0A1W0X5P4</accession>
<evidence type="ECO:0000313" key="10">
    <source>
        <dbReference type="EMBL" id="OQV22815.1"/>
    </source>
</evidence>
<name>A0A1W0X5P4_HYPEX</name>
<dbReference type="AlphaFoldDB" id="A0A1W0X5P4"/>
<evidence type="ECO:0000256" key="3">
    <source>
        <dbReference type="ARBA" id="ARBA00022989"/>
    </source>
</evidence>
<comment type="subcellular location">
    <subcellularLocation>
        <location evidence="1">Membrane</location>
        <topology evidence="1">Multi-pass membrane protein</topology>
    </subcellularLocation>
</comment>
<feature type="domain" description="G-protein coupled receptors family 1 profile" evidence="9">
    <location>
        <begin position="41"/>
        <end position="333"/>
    </location>
</feature>
<evidence type="ECO:0000256" key="8">
    <source>
        <dbReference type="SAM" id="Phobius"/>
    </source>
</evidence>
<keyword evidence="3 8" id="KW-1133">Transmembrane helix</keyword>
<dbReference type="Gene3D" id="1.20.1070.10">
    <property type="entry name" value="Rhodopsin 7-helix transmembrane proteins"/>
    <property type="match status" value="1"/>
</dbReference>
<keyword evidence="6" id="KW-0675">Receptor</keyword>
<evidence type="ECO:0000256" key="2">
    <source>
        <dbReference type="ARBA" id="ARBA00022692"/>
    </source>
</evidence>
<evidence type="ECO:0000256" key="4">
    <source>
        <dbReference type="ARBA" id="ARBA00023040"/>
    </source>
</evidence>
<feature type="transmembrane region" description="Helical" evidence="8">
    <location>
        <begin position="108"/>
        <end position="133"/>
    </location>
</feature>
<feature type="transmembrane region" description="Helical" evidence="8">
    <location>
        <begin position="271"/>
        <end position="293"/>
    </location>
</feature>
<evidence type="ECO:0000313" key="11">
    <source>
        <dbReference type="Proteomes" id="UP000192578"/>
    </source>
</evidence>
<protein>
    <recommendedName>
        <fullName evidence="9">G-protein coupled receptors family 1 profile domain-containing protein</fullName>
    </recommendedName>
</protein>
<dbReference type="InterPro" id="IPR007960">
    <property type="entry name" value="TAS2R"/>
</dbReference>
<dbReference type="PANTHER" id="PTHR24243">
    <property type="entry name" value="G-PROTEIN COUPLED RECEPTOR"/>
    <property type="match status" value="1"/>
</dbReference>
<keyword evidence="2 8" id="KW-0812">Transmembrane</keyword>
<keyword evidence="4" id="KW-0297">G-protein coupled receptor</keyword>
<dbReference type="GO" id="GO:0033038">
    <property type="term" value="F:bitter taste receptor activity"/>
    <property type="evidence" value="ECO:0007669"/>
    <property type="project" value="InterPro"/>
</dbReference>
<sequence>MNATSDLNACGVAGISDDSSDFSTWPEVILYPILLAIGTLGNCAVLHVLKTDAKSSRSFNSICVYLGSMAACHLLMLWQYFPAYIYTVELTTGSETEISASTPFTQFILVYLGLSTWIGSVLMGTSEWVLVIFSLERVAAVTFPIEIRKHASAALALKIVLVCLAINFISATENLASHFYSYAKLNVESSTENNQGNAINVPDWLRQWENLQEAFGITSMIIRFIILLVTNLTLIIFINRRRKQSQRCSSPTLSTGSKQPARTKERKHANLLLFASYALYFSTHLPVLVYTILTLAASPPFCTYQFPGNAQPLWSAASNLLILSDCSLTILFYGSVSRKFRKPFCCLGKRVPLNQAVSSTESLESGSTTVGH</sequence>
<evidence type="ECO:0000256" key="7">
    <source>
        <dbReference type="ARBA" id="ARBA00023224"/>
    </source>
</evidence>
<dbReference type="InterPro" id="IPR017452">
    <property type="entry name" value="GPCR_Rhodpsn_7TM"/>
</dbReference>
<dbReference type="Proteomes" id="UP000192578">
    <property type="component" value="Unassembled WGS sequence"/>
</dbReference>